<sequence length="202" mass="23248">MTTKNEFLFLRDKYQAFAKNNLHNDNKNQYYNLNLNQNNTSPILIPVKSCSKTYSERICDSALPNNYEAKGRIKSSDKSSNLCLTSLKLNDETQVEKHWKKNRSSNNSTLSLHISPYENSNKASSDSFDEMSNDGLKKEKSGTISKCEITKQILIVSTFVNENPFEFPRQQNDRITKPEVSQFKTFQRLLNPNKASSNLYKN</sequence>
<accession>A0AC35G0H6</accession>
<dbReference type="WBParaSite" id="PS1159_v2.g2266.t1">
    <property type="protein sequence ID" value="PS1159_v2.g2266.t1"/>
    <property type="gene ID" value="PS1159_v2.g2266"/>
</dbReference>
<reference evidence="2" key="1">
    <citation type="submission" date="2022-11" db="UniProtKB">
        <authorList>
            <consortium name="WormBaseParasite"/>
        </authorList>
    </citation>
    <scope>IDENTIFICATION</scope>
</reference>
<protein>
    <submittedName>
        <fullName evidence="2">Uncharacterized protein</fullName>
    </submittedName>
</protein>
<name>A0AC35G0H6_9BILA</name>
<organism evidence="1 2">
    <name type="scientific">Panagrolaimus sp. PS1159</name>
    <dbReference type="NCBI Taxonomy" id="55785"/>
    <lineage>
        <taxon>Eukaryota</taxon>
        <taxon>Metazoa</taxon>
        <taxon>Ecdysozoa</taxon>
        <taxon>Nematoda</taxon>
        <taxon>Chromadorea</taxon>
        <taxon>Rhabditida</taxon>
        <taxon>Tylenchina</taxon>
        <taxon>Panagrolaimomorpha</taxon>
        <taxon>Panagrolaimoidea</taxon>
        <taxon>Panagrolaimidae</taxon>
        <taxon>Panagrolaimus</taxon>
    </lineage>
</organism>
<dbReference type="Proteomes" id="UP000887580">
    <property type="component" value="Unplaced"/>
</dbReference>
<proteinExistence type="predicted"/>
<evidence type="ECO:0000313" key="1">
    <source>
        <dbReference type="Proteomes" id="UP000887580"/>
    </source>
</evidence>
<evidence type="ECO:0000313" key="2">
    <source>
        <dbReference type="WBParaSite" id="PS1159_v2.g2266.t1"/>
    </source>
</evidence>